<dbReference type="InterPro" id="IPR050539">
    <property type="entry name" value="ThrE_Dicarb/AminoAcid_Exp"/>
</dbReference>
<name>A0A410WPE5_9BACL</name>
<dbReference type="EMBL" id="JAMDMJ010000034">
    <property type="protein sequence ID" value="MCY9598747.1"/>
    <property type="molecule type" value="Genomic_DNA"/>
</dbReference>
<evidence type="ECO:0000259" key="9">
    <source>
        <dbReference type="Pfam" id="PF12821"/>
    </source>
</evidence>
<evidence type="ECO:0000256" key="5">
    <source>
        <dbReference type="ARBA" id="ARBA00022989"/>
    </source>
</evidence>
<gene>
    <name evidence="10" type="ORF">M5X16_23610</name>
    <name evidence="11" type="ORF">PC41400_00645</name>
</gene>
<dbReference type="PANTHER" id="PTHR34390">
    <property type="entry name" value="UPF0442 PROTEIN YJJB-RELATED"/>
    <property type="match status" value="1"/>
</dbReference>
<evidence type="ECO:0000256" key="7">
    <source>
        <dbReference type="ARBA" id="ARBA00034125"/>
    </source>
</evidence>
<dbReference type="PANTHER" id="PTHR34390:SF1">
    <property type="entry name" value="SUCCINATE TRANSPORTER SUBUNIT YJJB-RELATED"/>
    <property type="match status" value="1"/>
</dbReference>
<dbReference type="GO" id="GO:0015744">
    <property type="term" value="P:succinate transport"/>
    <property type="evidence" value="ECO:0007669"/>
    <property type="project" value="TreeGrafter"/>
</dbReference>
<evidence type="ECO:0000313" key="12">
    <source>
        <dbReference type="Proteomes" id="UP000288943"/>
    </source>
</evidence>
<keyword evidence="3" id="KW-0997">Cell inner membrane</keyword>
<evidence type="ECO:0000256" key="4">
    <source>
        <dbReference type="ARBA" id="ARBA00022692"/>
    </source>
</evidence>
<comment type="subcellular location">
    <subcellularLocation>
        <location evidence="1">Cell membrane</location>
        <topology evidence="1">Multi-pass membrane protein</topology>
    </subcellularLocation>
</comment>
<dbReference type="Proteomes" id="UP001527202">
    <property type="component" value="Unassembled WGS sequence"/>
</dbReference>
<evidence type="ECO:0000256" key="6">
    <source>
        <dbReference type="ARBA" id="ARBA00023136"/>
    </source>
</evidence>
<reference evidence="10 13" key="2">
    <citation type="submission" date="2022-05" db="EMBL/GenBank/DDBJ databases">
        <title>Genome Sequencing of Bee-Associated Microbes.</title>
        <authorList>
            <person name="Dunlap C."/>
        </authorList>
    </citation>
    <scope>NUCLEOTIDE SEQUENCE [LARGE SCALE GENOMIC DNA]</scope>
    <source>
        <strain evidence="10 13">NRRL B-23120</strain>
    </source>
</reference>
<dbReference type="GeneID" id="95373322"/>
<comment type="similarity">
    <text evidence="7">Belongs to the ThrE exporter (TC 2.A.79) family.</text>
</comment>
<evidence type="ECO:0000313" key="13">
    <source>
        <dbReference type="Proteomes" id="UP001527202"/>
    </source>
</evidence>
<dbReference type="GO" id="GO:0005886">
    <property type="term" value="C:plasma membrane"/>
    <property type="evidence" value="ECO:0007669"/>
    <property type="project" value="UniProtKB-SubCell"/>
</dbReference>
<dbReference type="Proteomes" id="UP000288943">
    <property type="component" value="Chromosome"/>
</dbReference>
<dbReference type="InterPro" id="IPR024528">
    <property type="entry name" value="ThrE_2"/>
</dbReference>
<keyword evidence="13" id="KW-1185">Reference proteome</keyword>
<dbReference type="RefSeq" id="WP_042231364.1">
    <property type="nucleotide sequence ID" value="NZ_CP026520.1"/>
</dbReference>
<feature type="domain" description="Threonine/Serine exporter ThrE" evidence="9">
    <location>
        <begin position="4"/>
        <end position="131"/>
    </location>
</feature>
<evidence type="ECO:0000256" key="3">
    <source>
        <dbReference type="ARBA" id="ARBA00022519"/>
    </source>
</evidence>
<evidence type="ECO:0000256" key="2">
    <source>
        <dbReference type="ARBA" id="ARBA00022475"/>
    </source>
</evidence>
<dbReference type="KEGG" id="pchi:PC41400_00645"/>
<feature type="transmembrane region" description="Helical" evidence="8">
    <location>
        <begin position="50"/>
        <end position="69"/>
    </location>
</feature>
<evidence type="ECO:0000313" key="11">
    <source>
        <dbReference type="EMBL" id="QAV16286.1"/>
    </source>
</evidence>
<proteinExistence type="inferred from homology"/>
<dbReference type="Pfam" id="PF12821">
    <property type="entry name" value="ThrE_2"/>
    <property type="match status" value="1"/>
</dbReference>
<dbReference type="AlphaFoldDB" id="A0A410WPE5"/>
<evidence type="ECO:0000313" key="10">
    <source>
        <dbReference type="EMBL" id="MCY9598747.1"/>
    </source>
</evidence>
<keyword evidence="6 8" id="KW-0472">Membrane</keyword>
<reference evidence="11 12" key="1">
    <citation type="submission" date="2018-01" db="EMBL/GenBank/DDBJ databases">
        <title>The whole genome sequencing and assembly of Paenibacillus chitinolyticus KCCM 41400 strain.</title>
        <authorList>
            <person name="Kim J.-Y."/>
            <person name="Park M.-K."/>
            <person name="Lee Y.-J."/>
            <person name="Yi H."/>
            <person name="Bahn Y.-S."/>
            <person name="Kim J.F."/>
            <person name="Lee D.-W."/>
        </authorList>
    </citation>
    <scope>NUCLEOTIDE SEQUENCE [LARGE SCALE GENOMIC DNA]</scope>
    <source>
        <strain evidence="11 12">KCCM 41400</strain>
    </source>
</reference>
<sequence length="141" mass="15236">MIAQLVTSYIASAAFGIIFNVPRNTLIQCGFVGMMGWLVYVALVRSDTNAIVATLAAAFFVTVISRVFARLYKTPIIVFSVAGIIPLVPGGMAYDAMRSFVENDYNLAVQLAAKAFMISGSIAAGLIFSEVMNQLFKRPKV</sequence>
<accession>A0A410WPE5</accession>
<organism evidence="11 12">
    <name type="scientific">Paenibacillus chitinolyticus</name>
    <dbReference type="NCBI Taxonomy" id="79263"/>
    <lineage>
        <taxon>Bacteria</taxon>
        <taxon>Bacillati</taxon>
        <taxon>Bacillota</taxon>
        <taxon>Bacilli</taxon>
        <taxon>Bacillales</taxon>
        <taxon>Paenibacillaceae</taxon>
        <taxon>Paenibacillus</taxon>
    </lineage>
</organism>
<keyword evidence="4 8" id="KW-0812">Transmembrane</keyword>
<dbReference type="OrthoDB" id="9810047at2"/>
<feature type="transmembrane region" description="Helical" evidence="8">
    <location>
        <begin position="76"/>
        <end position="95"/>
    </location>
</feature>
<protein>
    <submittedName>
        <fullName evidence="10 11">Threonine/serine exporter</fullName>
    </submittedName>
</protein>
<keyword evidence="5 8" id="KW-1133">Transmembrane helix</keyword>
<keyword evidence="2" id="KW-1003">Cell membrane</keyword>
<evidence type="ECO:0000256" key="1">
    <source>
        <dbReference type="ARBA" id="ARBA00004651"/>
    </source>
</evidence>
<dbReference type="EMBL" id="CP026520">
    <property type="protein sequence ID" value="QAV16286.1"/>
    <property type="molecule type" value="Genomic_DNA"/>
</dbReference>
<evidence type="ECO:0000256" key="8">
    <source>
        <dbReference type="SAM" id="Phobius"/>
    </source>
</evidence>
<feature type="transmembrane region" description="Helical" evidence="8">
    <location>
        <begin position="107"/>
        <end position="128"/>
    </location>
</feature>